<dbReference type="EMBL" id="CAFABA010000251">
    <property type="protein sequence ID" value="CAB4836863.1"/>
    <property type="molecule type" value="Genomic_DNA"/>
</dbReference>
<accession>A0A6J7AVW7</accession>
<sequence length="304" mass="32442">MTQIRGALSGRSLHVPDIGADALPPDVIVNGQLDDRFARVATPAGGYPDSRSFRRRFGLIIPATNTIMEHELWSLIVGNGEPAGLDGIGLHTTPVITPKSDISTAEGVAQFRVGFLGGLEAAAQTALLGTPQYMIMGMSLEHILLGVDAIRDTMDLVERSSGLGWAMWHHAVHAALGLLGAKRIGILTPFEATGNASAIRMFNDMGIDVVASVGLACRSLQNLAHLPDWAKEQAITEVLATPNNRLDAVVQCGTGMSMLNTIDRLEASTGVPIVAINPTLLWYALRENGFTQPLHGAGRLLREF</sequence>
<reference evidence="1" key="1">
    <citation type="submission" date="2020-05" db="EMBL/GenBank/DDBJ databases">
        <authorList>
            <person name="Chiriac C."/>
            <person name="Salcher M."/>
            <person name="Ghai R."/>
            <person name="Kavagutti S V."/>
        </authorList>
    </citation>
    <scope>NUCLEOTIDE SEQUENCE</scope>
</reference>
<dbReference type="InterPro" id="IPR053714">
    <property type="entry name" value="Iso_Racemase_Enz_sf"/>
</dbReference>
<dbReference type="PANTHER" id="PTHR40267:SF1">
    <property type="entry name" value="BLR3294 PROTEIN"/>
    <property type="match status" value="1"/>
</dbReference>
<evidence type="ECO:0000313" key="2">
    <source>
        <dbReference type="EMBL" id="CAB5009629.1"/>
    </source>
</evidence>
<dbReference type="Pfam" id="PF17645">
    <property type="entry name" value="Amdase"/>
    <property type="match status" value="1"/>
</dbReference>
<organism evidence="1">
    <name type="scientific">freshwater metagenome</name>
    <dbReference type="NCBI Taxonomy" id="449393"/>
    <lineage>
        <taxon>unclassified sequences</taxon>
        <taxon>metagenomes</taxon>
        <taxon>ecological metagenomes</taxon>
    </lineage>
</organism>
<gene>
    <name evidence="1" type="ORF">UFOPK3139_03308</name>
    <name evidence="2" type="ORF">UFOPK3967_02160</name>
</gene>
<dbReference type="PANTHER" id="PTHR40267">
    <property type="entry name" value="BLR3294 PROTEIN"/>
    <property type="match status" value="1"/>
</dbReference>
<name>A0A6J7AVW7_9ZZZZ</name>
<dbReference type="InterPro" id="IPR026286">
    <property type="entry name" value="MaiA/AMDase"/>
</dbReference>
<dbReference type="Gene3D" id="3.40.50.12500">
    <property type="match status" value="1"/>
</dbReference>
<dbReference type="AlphaFoldDB" id="A0A6J7AVW7"/>
<protein>
    <submittedName>
        <fullName evidence="1">Unannotated protein</fullName>
    </submittedName>
</protein>
<evidence type="ECO:0000313" key="1">
    <source>
        <dbReference type="EMBL" id="CAB4836863.1"/>
    </source>
</evidence>
<proteinExistence type="predicted"/>
<dbReference type="EMBL" id="CAFBOS010000154">
    <property type="protein sequence ID" value="CAB5009629.1"/>
    <property type="molecule type" value="Genomic_DNA"/>
</dbReference>